<dbReference type="EMBL" id="OMOI01000001">
    <property type="protein sequence ID" value="SPF76017.1"/>
    <property type="molecule type" value="Genomic_DNA"/>
</dbReference>
<dbReference type="SUPFAM" id="SSF52499">
    <property type="entry name" value="Isochorismatase-like hydrolases"/>
    <property type="match status" value="1"/>
</dbReference>
<dbReference type="InterPro" id="IPR000868">
    <property type="entry name" value="Isochorismatase-like_dom"/>
</dbReference>
<evidence type="ECO:0000313" key="4">
    <source>
        <dbReference type="Proteomes" id="UP000244911"/>
    </source>
</evidence>
<evidence type="ECO:0000313" key="3">
    <source>
        <dbReference type="EMBL" id="SPF76017.1"/>
    </source>
</evidence>
<organism evidence="3 4">
    <name type="scientific">Aliiroseovarius pelagivivens</name>
    <dbReference type="NCBI Taxonomy" id="1639690"/>
    <lineage>
        <taxon>Bacteria</taxon>
        <taxon>Pseudomonadati</taxon>
        <taxon>Pseudomonadota</taxon>
        <taxon>Alphaproteobacteria</taxon>
        <taxon>Rhodobacterales</taxon>
        <taxon>Paracoccaceae</taxon>
        <taxon>Aliiroseovarius</taxon>
    </lineage>
</organism>
<dbReference type="Gene3D" id="3.40.50.850">
    <property type="entry name" value="Isochorismatase-like"/>
    <property type="match status" value="1"/>
</dbReference>
<dbReference type="PANTHER" id="PTHR43540:SF1">
    <property type="entry name" value="ISOCHORISMATASE HYDROLASE"/>
    <property type="match status" value="1"/>
</dbReference>
<evidence type="ECO:0000259" key="2">
    <source>
        <dbReference type="Pfam" id="PF00857"/>
    </source>
</evidence>
<dbReference type="CDD" id="cd01014">
    <property type="entry name" value="nicotinamidase_related"/>
    <property type="match status" value="1"/>
</dbReference>
<dbReference type="OrthoDB" id="9794942at2"/>
<reference evidence="3 4" key="1">
    <citation type="submission" date="2018-03" db="EMBL/GenBank/DDBJ databases">
        <authorList>
            <person name="Keele B.F."/>
        </authorList>
    </citation>
    <scope>NUCLEOTIDE SEQUENCE [LARGE SCALE GENOMIC DNA]</scope>
    <source>
        <strain evidence="3 4">CECT 8811</strain>
    </source>
</reference>
<dbReference type="PANTHER" id="PTHR43540">
    <property type="entry name" value="PEROXYUREIDOACRYLATE/UREIDOACRYLATE AMIDOHYDROLASE-RELATED"/>
    <property type="match status" value="1"/>
</dbReference>
<keyword evidence="4" id="KW-1185">Reference proteome</keyword>
<evidence type="ECO:0000256" key="1">
    <source>
        <dbReference type="ARBA" id="ARBA00022801"/>
    </source>
</evidence>
<dbReference type="InterPro" id="IPR050272">
    <property type="entry name" value="Isochorismatase-like_hydrls"/>
</dbReference>
<protein>
    <submittedName>
        <fullName evidence="3">Isochorismatase family protein YecD</fullName>
        <ecNumber evidence="3">3.-.-.-</ecNumber>
    </submittedName>
</protein>
<dbReference type="AlphaFoldDB" id="A0A2R8AJG7"/>
<accession>A0A2R8AJG7</accession>
<proteinExistence type="predicted"/>
<dbReference type="GO" id="GO:0016787">
    <property type="term" value="F:hydrolase activity"/>
    <property type="evidence" value="ECO:0007669"/>
    <property type="project" value="UniProtKB-KW"/>
</dbReference>
<keyword evidence="1 3" id="KW-0378">Hydrolase</keyword>
<feature type="domain" description="Isochorismatase-like" evidence="2">
    <location>
        <begin position="4"/>
        <end position="179"/>
    </location>
</feature>
<gene>
    <name evidence="3" type="primary">yecD</name>
    <name evidence="3" type="ORF">ALP8811_01014</name>
</gene>
<name>A0A2R8AJG7_9RHOB</name>
<dbReference type="EC" id="3.-.-.-" evidence="3"/>
<sequence length="183" mass="19568">MLGALILIDIQEGFDDPFWGTRNNPNAEANAARLLTHWRAHSAPVFHIQHLSTTLGSPLNPDGGLVALKSMVSPRDGEPVLTKDVNSALIGTGLEKMLRKQSIEKLTICGLTTPHCVSTTTRMAANLGFDVTLVHDACAAFTGNANHGWREGHPLTADEIHSSALDQLNGEFATVVATNQVLA</sequence>
<dbReference type="InterPro" id="IPR036380">
    <property type="entry name" value="Isochorismatase-like_sf"/>
</dbReference>
<dbReference type="RefSeq" id="WP_108856064.1">
    <property type="nucleotide sequence ID" value="NZ_OMOI01000001.1"/>
</dbReference>
<dbReference type="Proteomes" id="UP000244911">
    <property type="component" value="Unassembled WGS sequence"/>
</dbReference>
<dbReference type="Pfam" id="PF00857">
    <property type="entry name" value="Isochorismatase"/>
    <property type="match status" value="1"/>
</dbReference>